<dbReference type="AlphaFoldDB" id="A0AB34KCS0"/>
<dbReference type="GeneID" id="96011047"/>
<keyword evidence="2" id="KW-1185">Reference proteome</keyword>
<reference evidence="1 2" key="1">
    <citation type="journal article" date="2020" name="Microbiol. Resour. Announc.">
        <title>Draft Genome Sequence of a Cladosporium Species Isolated from the Mesophotic Ascidian Didemnum maculosum.</title>
        <authorList>
            <person name="Gioti A."/>
            <person name="Siaperas R."/>
            <person name="Nikolaivits E."/>
            <person name="Le Goff G."/>
            <person name="Ouazzani J."/>
            <person name="Kotoulas G."/>
            <person name="Topakas E."/>
        </authorList>
    </citation>
    <scope>NUCLEOTIDE SEQUENCE [LARGE SCALE GENOMIC DNA]</scope>
    <source>
        <strain evidence="1 2">TM138-S3</strain>
    </source>
</reference>
<gene>
    <name evidence="1" type="ORF">WHR41_09606</name>
</gene>
<evidence type="ECO:0000313" key="2">
    <source>
        <dbReference type="Proteomes" id="UP000803884"/>
    </source>
</evidence>
<name>A0AB34KCS0_9PEZI</name>
<sequence length="140" mass="15947">MSPHYLKPHVERALEQRQNEYIVNVKIMFSNQLKSGDLSLRTSTISETRTLGQVADDWTVLVRNGAYVCNPTYGVLAHGVRTSTMKMEKFAEIRDNILHDSRPFIPRTKVQYIALEALENNALILTHSQRMGIDDSDIDS</sequence>
<accession>A0AB34KCS0</accession>
<organism evidence="1 2">
    <name type="scientific">Cladosporium halotolerans</name>
    <dbReference type="NCBI Taxonomy" id="1052096"/>
    <lineage>
        <taxon>Eukaryota</taxon>
        <taxon>Fungi</taxon>
        <taxon>Dikarya</taxon>
        <taxon>Ascomycota</taxon>
        <taxon>Pezizomycotina</taxon>
        <taxon>Dothideomycetes</taxon>
        <taxon>Dothideomycetidae</taxon>
        <taxon>Cladosporiales</taxon>
        <taxon>Cladosporiaceae</taxon>
        <taxon>Cladosporium</taxon>
    </lineage>
</organism>
<dbReference type="Proteomes" id="UP000803884">
    <property type="component" value="Unassembled WGS sequence"/>
</dbReference>
<dbReference type="RefSeq" id="XP_069224959.1">
    <property type="nucleotide sequence ID" value="XM_069378209.1"/>
</dbReference>
<dbReference type="EMBL" id="JAAQHG020000124">
    <property type="protein sequence ID" value="KAL1581851.1"/>
    <property type="molecule type" value="Genomic_DNA"/>
</dbReference>
<comment type="caution">
    <text evidence="1">The sequence shown here is derived from an EMBL/GenBank/DDBJ whole genome shotgun (WGS) entry which is preliminary data.</text>
</comment>
<protein>
    <submittedName>
        <fullName evidence="1">Uncharacterized protein</fullName>
    </submittedName>
</protein>
<evidence type="ECO:0000313" key="1">
    <source>
        <dbReference type="EMBL" id="KAL1581851.1"/>
    </source>
</evidence>
<proteinExistence type="predicted"/>